<comment type="caution">
    <text evidence="1">The sequence shown here is derived from an EMBL/GenBank/DDBJ whole genome shotgun (WGS) entry which is preliminary data.</text>
</comment>
<keyword evidence="2" id="KW-1185">Reference proteome</keyword>
<evidence type="ECO:0000313" key="2">
    <source>
        <dbReference type="Proteomes" id="UP000823388"/>
    </source>
</evidence>
<reference evidence="1" key="1">
    <citation type="submission" date="2020-05" db="EMBL/GenBank/DDBJ databases">
        <title>WGS assembly of Panicum virgatum.</title>
        <authorList>
            <person name="Lovell J.T."/>
            <person name="Jenkins J."/>
            <person name="Shu S."/>
            <person name="Juenger T.E."/>
            <person name="Schmutz J."/>
        </authorList>
    </citation>
    <scope>NUCLEOTIDE SEQUENCE</scope>
    <source>
        <strain evidence="1">AP13</strain>
    </source>
</reference>
<proteinExistence type="predicted"/>
<accession>A0A8T0MZ33</accession>
<evidence type="ECO:0008006" key="3">
    <source>
        <dbReference type="Google" id="ProtNLM"/>
    </source>
</evidence>
<evidence type="ECO:0000313" key="1">
    <source>
        <dbReference type="EMBL" id="KAG2542227.1"/>
    </source>
</evidence>
<gene>
    <name evidence="1" type="ORF">PVAP13_9NG847878</name>
</gene>
<dbReference type="PANTHER" id="PTHR14049:SF9">
    <property type="entry name" value="PROCOLLAGEN-PROLINE 3-DIOXYGENASE"/>
    <property type="match status" value="1"/>
</dbReference>
<feature type="non-terminal residue" evidence="1">
    <location>
        <position position="245"/>
    </location>
</feature>
<dbReference type="PANTHER" id="PTHR14049">
    <property type="entry name" value="LEPRECAN 1"/>
    <property type="match status" value="1"/>
</dbReference>
<dbReference type="InterPro" id="IPR039575">
    <property type="entry name" value="P3H"/>
</dbReference>
<name>A0A8T0MZ33_PANVG</name>
<sequence>MASTTASPPRAAGDHPRVLLPGAAGYRPSVVSTSLPHLAATGCGHLLLPFVPVRERLRDAVESFFDCLFDVFVEFTGLISWCKGASIGWHSDDNKPYLRQRAFTDVIIYTADNRNVHCVTEMTEGERLTLTLWFTRDRAYNEDPKLLTFLSQTSLSCEPTEQKSYIPMPASDNMYWFSYDQCGFDIRCARVHVLGFSFHSSSDEYSTSVLPAEDDPIELLGKQLRLGRGDDVFEKIFSNSLHALQ</sequence>
<organism evidence="1 2">
    <name type="scientific">Panicum virgatum</name>
    <name type="common">Blackwell switchgrass</name>
    <dbReference type="NCBI Taxonomy" id="38727"/>
    <lineage>
        <taxon>Eukaryota</taxon>
        <taxon>Viridiplantae</taxon>
        <taxon>Streptophyta</taxon>
        <taxon>Embryophyta</taxon>
        <taxon>Tracheophyta</taxon>
        <taxon>Spermatophyta</taxon>
        <taxon>Magnoliopsida</taxon>
        <taxon>Liliopsida</taxon>
        <taxon>Poales</taxon>
        <taxon>Poaceae</taxon>
        <taxon>PACMAD clade</taxon>
        <taxon>Panicoideae</taxon>
        <taxon>Panicodae</taxon>
        <taxon>Paniceae</taxon>
        <taxon>Panicinae</taxon>
        <taxon>Panicum</taxon>
        <taxon>Panicum sect. Hiantes</taxon>
    </lineage>
</organism>
<dbReference type="EMBL" id="CM029054">
    <property type="protein sequence ID" value="KAG2542227.1"/>
    <property type="molecule type" value="Genomic_DNA"/>
</dbReference>
<dbReference type="Proteomes" id="UP000823388">
    <property type="component" value="Chromosome 9N"/>
</dbReference>
<dbReference type="AlphaFoldDB" id="A0A8T0MZ33"/>
<protein>
    <recommendedName>
        <fullName evidence="3">Prolyl 4-hydroxylase alpha subunit Fe(2+) 2OG dioxygenase domain-containing protein</fullName>
    </recommendedName>
</protein>
<dbReference type="GO" id="GO:0032963">
    <property type="term" value="P:collagen metabolic process"/>
    <property type="evidence" value="ECO:0007669"/>
    <property type="project" value="InterPro"/>
</dbReference>